<keyword evidence="2" id="KW-0472">Membrane</keyword>
<feature type="region of interest" description="Disordered" evidence="1">
    <location>
        <begin position="296"/>
        <end position="329"/>
    </location>
</feature>
<dbReference type="PANTHER" id="PTHR34962:SF3">
    <property type="entry name" value="ABC SUBFAMILY C PROTEIN"/>
    <property type="match status" value="1"/>
</dbReference>
<dbReference type="KEGG" id="tcc:18603505"/>
<dbReference type="AlphaFoldDB" id="A0AB32VAD0"/>
<accession>A0AB32VAD0</accession>
<evidence type="ECO:0000313" key="3">
    <source>
        <dbReference type="Proteomes" id="UP000694886"/>
    </source>
</evidence>
<sequence length="517" mass="57843">MAGAVSLSPTLSFVPKFSLKPLLFSPLSTPVPSKPTKRKNSLRPKILKTITKPFPCSTPTIPITPVKSPPENKPVDVVVFEPPSDEMPIEVLEETNRVEEFQVSETLGVAGENSGNFGKISAYSVLKFGFYFVGIFVFQTLVAVWVMGNGDSQDKDRNFQRKKSWHGKFLNNGKVESSSRNVFSWDNSELEEKVKEIRAMAREARKIEEKETKNGDEEGDMIAESFNSKARIGFEKEIGARLNKLEKKLNSKRENIPGSYINFLDKLRDGEDAKEMDKKLFIKKKFKFRASEKNSRSDVKGFPSLKDGSATRNENGMATSGSGTKEVENGKRVVSQNLDFLPSDGEEIEKIEEEELGAVHNNTREVYNKPPANKVKDNQSSIKTDPWWLNLPYVLAVLMRRGVDHEGPGGLFTLRISSEGQEQSETSCTVAFEDHSDANNFCYLLECFFEDLGDFSAEVVPMSVKELYQAVKSHAKKVIVVKKGQLKIYAGQPFAEVEMALHSLIKDNQSASIANIE</sequence>
<evidence type="ECO:0000256" key="1">
    <source>
        <dbReference type="SAM" id="MobiDB-lite"/>
    </source>
</evidence>
<dbReference type="Pfam" id="PF11360">
    <property type="entry name" value="DUF3110"/>
    <property type="match status" value="1"/>
</dbReference>
<dbReference type="PANTHER" id="PTHR34962">
    <property type="entry name" value="EMBRYO DEFECTIVE 1703-RELATED"/>
    <property type="match status" value="1"/>
</dbReference>
<evidence type="ECO:0000313" key="4">
    <source>
        <dbReference type="RefSeq" id="XP_007035589.2"/>
    </source>
</evidence>
<dbReference type="Proteomes" id="UP000694886">
    <property type="component" value="Chromosome 4"/>
</dbReference>
<organism evidence="3 4">
    <name type="scientific">Theobroma cacao</name>
    <name type="common">Cacao</name>
    <name type="synonym">Cocoa</name>
    <dbReference type="NCBI Taxonomy" id="3641"/>
    <lineage>
        <taxon>Eukaryota</taxon>
        <taxon>Viridiplantae</taxon>
        <taxon>Streptophyta</taxon>
        <taxon>Embryophyta</taxon>
        <taxon>Tracheophyta</taxon>
        <taxon>Spermatophyta</taxon>
        <taxon>Magnoliopsida</taxon>
        <taxon>eudicotyledons</taxon>
        <taxon>Gunneridae</taxon>
        <taxon>Pentapetalae</taxon>
        <taxon>rosids</taxon>
        <taxon>malvids</taxon>
        <taxon>Malvales</taxon>
        <taxon>Malvaceae</taxon>
        <taxon>Byttnerioideae</taxon>
        <taxon>Theobroma</taxon>
    </lineage>
</organism>
<reference evidence="4" key="2">
    <citation type="submission" date="2025-08" db="UniProtKB">
        <authorList>
            <consortium name="RefSeq"/>
        </authorList>
    </citation>
    <scope>IDENTIFICATION</scope>
</reference>
<dbReference type="InterPro" id="IPR021503">
    <property type="entry name" value="DUF3110"/>
</dbReference>
<dbReference type="GeneID" id="18603505"/>
<proteinExistence type="predicted"/>
<keyword evidence="2" id="KW-0812">Transmembrane</keyword>
<dbReference type="Gramene" id="Tc04v2_t023420.1">
    <property type="protein sequence ID" value="Tc04v2_p023420.1"/>
    <property type="gene ID" value="Tc04v2_g023420"/>
</dbReference>
<reference evidence="3" key="1">
    <citation type="journal article" date="1997" name="Nucleic Acids Res.">
        <title>tRNAscan-SE: a program for improved detection of transfer RNA genes in genomic sequence.</title>
        <authorList>
            <person name="Lowe T.M."/>
            <person name="Eddy S.R."/>
        </authorList>
    </citation>
    <scope>NUCLEOTIDE SEQUENCE [LARGE SCALE GENOMIC DNA]</scope>
    <source>
        <strain evidence="3">r\B97-61/B2</strain>
    </source>
</reference>
<protein>
    <submittedName>
        <fullName evidence="4">Uncharacterized protein LOC18603505</fullName>
    </submittedName>
</protein>
<name>A0AB32VAD0_THECC</name>
<gene>
    <name evidence="4" type="primary">LOC18603505</name>
</gene>
<feature type="compositionally biased region" description="Polar residues" evidence="1">
    <location>
        <begin position="310"/>
        <end position="323"/>
    </location>
</feature>
<dbReference type="RefSeq" id="XP_007035589.2">
    <property type="nucleotide sequence ID" value="XM_007035527.2"/>
</dbReference>
<feature type="transmembrane region" description="Helical" evidence="2">
    <location>
        <begin position="128"/>
        <end position="148"/>
    </location>
</feature>
<keyword evidence="2" id="KW-1133">Transmembrane helix</keyword>
<evidence type="ECO:0000256" key="2">
    <source>
        <dbReference type="SAM" id="Phobius"/>
    </source>
</evidence>